<accession>A0A6J4MJH8</accession>
<comment type="pathway">
    <text evidence="2">Cofactor biosynthesis; tetrahydrofolate biosynthesis; 2-amino-4-hydroxy-6-hydroxymethyl-7,8-dihydropteridine diphosphate from 7,8-dihydroneopterin triphosphate: step 4/4.</text>
</comment>
<proteinExistence type="predicted"/>
<dbReference type="EMBL" id="CADCTZ010000659">
    <property type="protein sequence ID" value="CAA9359242.1"/>
    <property type="molecule type" value="Genomic_DNA"/>
</dbReference>
<evidence type="ECO:0000256" key="6">
    <source>
        <dbReference type="ARBA" id="ARBA00022777"/>
    </source>
</evidence>
<dbReference type="UniPathway" id="UPA00077">
    <property type="reaction ID" value="UER00155"/>
</dbReference>
<evidence type="ECO:0000259" key="9">
    <source>
        <dbReference type="PROSITE" id="PS00794"/>
    </source>
</evidence>
<dbReference type="PROSITE" id="PS00794">
    <property type="entry name" value="HPPK"/>
    <property type="match status" value="1"/>
</dbReference>
<reference evidence="10" key="1">
    <citation type="submission" date="2020-02" db="EMBL/GenBank/DDBJ databases">
        <authorList>
            <person name="Meier V. D."/>
        </authorList>
    </citation>
    <scope>NUCLEOTIDE SEQUENCE</scope>
    <source>
        <strain evidence="10">AVDCRST_MAG84</strain>
    </source>
</reference>
<dbReference type="PANTHER" id="PTHR43071:SF1">
    <property type="entry name" value="2-AMINO-4-HYDROXY-6-HYDROXYMETHYLDIHYDROPTERIDINE PYROPHOSPHOKINASE"/>
    <property type="match status" value="1"/>
</dbReference>
<dbReference type="GO" id="GO:0005524">
    <property type="term" value="F:ATP binding"/>
    <property type="evidence" value="ECO:0007669"/>
    <property type="project" value="UniProtKB-KW"/>
</dbReference>
<dbReference type="PANTHER" id="PTHR43071">
    <property type="entry name" value="2-AMINO-4-HYDROXY-6-HYDROXYMETHYLDIHYDROPTERIDINE PYROPHOSPHOKINASE"/>
    <property type="match status" value="1"/>
</dbReference>
<dbReference type="GO" id="GO:0016301">
    <property type="term" value="F:kinase activity"/>
    <property type="evidence" value="ECO:0007669"/>
    <property type="project" value="UniProtKB-KW"/>
</dbReference>
<keyword evidence="8" id="KW-0289">Folate biosynthesis</keyword>
<feature type="domain" description="7,8-dihydro-6-hydroxymethylpterin-pyrophosphokinase" evidence="9">
    <location>
        <begin position="89"/>
        <end position="100"/>
    </location>
</feature>
<dbReference type="NCBIfam" id="TIGR01498">
    <property type="entry name" value="folK"/>
    <property type="match status" value="1"/>
</dbReference>
<comment type="catalytic activity">
    <reaction evidence="1">
        <text>6-hydroxymethyl-7,8-dihydropterin + ATP = (7,8-dihydropterin-6-yl)methyl diphosphate + AMP + H(+)</text>
        <dbReference type="Rhea" id="RHEA:11412"/>
        <dbReference type="ChEBI" id="CHEBI:15378"/>
        <dbReference type="ChEBI" id="CHEBI:30616"/>
        <dbReference type="ChEBI" id="CHEBI:44841"/>
        <dbReference type="ChEBI" id="CHEBI:72950"/>
        <dbReference type="ChEBI" id="CHEBI:456215"/>
        <dbReference type="EC" id="2.7.6.3"/>
    </reaction>
</comment>
<evidence type="ECO:0000256" key="5">
    <source>
        <dbReference type="ARBA" id="ARBA00022741"/>
    </source>
</evidence>
<dbReference type="GO" id="GO:0003848">
    <property type="term" value="F:2-amino-4-hydroxy-6-hydroxymethyldihydropteridine diphosphokinase activity"/>
    <property type="evidence" value="ECO:0007669"/>
    <property type="project" value="UniProtKB-EC"/>
</dbReference>
<dbReference type="Pfam" id="PF01288">
    <property type="entry name" value="HPPK"/>
    <property type="match status" value="1"/>
</dbReference>
<evidence type="ECO:0000256" key="1">
    <source>
        <dbReference type="ARBA" id="ARBA00000198"/>
    </source>
</evidence>
<dbReference type="SUPFAM" id="SSF55083">
    <property type="entry name" value="6-hydroxymethyl-7,8-dihydropterin pyrophosphokinase, HPPK"/>
    <property type="match status" value="1"/>
</dbReference>
<keyword evidence="5" id="KW-0547">Nucleotide-binding</keyword>
<dbReference type="InterPro" id="IPR000550">
    <property type="entry name" value="Hppk"/>
</dbReference>
<evidence type="ECO:0000256" key="2">
    <source>
        <dbReference type="ARBA" id="ARBA00005051"/>
    </source>
</evidence>
<evidence type="ECO:0000256" key="8">
    <source>
        <dbReference type="ARBA" id="ARBA00022909"/>
    </source>
</evidence>
<evidence type="ECO:0000313" key="10">
    <source>
        <dbReference type="EMBL" id="CAA9359242.1"/>
    </source>
</evidence>
<sequence length="162" mass="17900">MKLTKCAIALGSNLGDSLATLKSAIVTLDNTPEIAVKSHSSWYQTAPVGPPQPDYINACAILEVALQPEQLLAKLLEIEIKFNRIRREKWGPRTLDLDLLLYDNLILETPTLTLPHPRMTERAFVLVPLAEIAPDWVHPVTKSAIAQLLQTADCSGVQKLQL</sequence>
<name>A0A6J4MJH8_9CYAN</name>
<evidence type="ECO:0000256" key="7">
    <source>
        <dbReference type="ARBA" id="ARBA00022840"/>
    </source>
</evidence>
<dbReference type="AlphaFoldDB" id="A0A6J4MJH8"/>
<dbReference type="GO" id="GO:0046654">
    <property type="term" value="P:tetrahydrofolate biosynthetic process"/>
    <property type="evidence" value="ECO:0007669"/>
    <property type="project" value="UniProtKB-UniPathway"/>
</dbReference>
<evidence type="ECO:0000256" key="4">
    <source>
        <dbReference type="ARBA" id="ARBA00022679"/>
    </source>
</evidence>
<dbReference type="Gene3D" id="3.30.70.560">
    <property type="entry name" value="7,8-Dihydro-6-hydroxymethylpterin-pyrophosphokinase HPPK"/>
    <property type="match status" value="1"/>
</dbReference>
<dbReference type="GO" id="GO:0046656">
    <property type="term" value="P:folic acid biosynthetic process"/>
    <property type="evidence" value="ECO:0007669"/>
    <property type="project" value="UniProtKB-KW"/>
</dbReference>
<protein>
    <recommendedName>
        <fullName evidence="3">2-amino-4-hydroxy-6-hydroxymethyldihydropteridine diphosphokinase</fullName>
        <ecNumber evidence="3">2.7.6.3</ecNumber>
    </recommendedName>
</protein>
<dbReference type="CDD" id="cd00483">
    <property type="entry name" value="HPPK"/>
    <property type="match status" value="1"/>
</dbReference>
<keyword evidence="7" id="KW-0067">ATP-binding</keyword>
<dbReference type="InterPro" id="IPR035907">
    <property type="entry name" value="Hppk_sf"/>
</dbReference>
<evidence type="ECO:0000256" key="3">
    <source>
        <dbReference type="ARBA" id="ARBA00013253"/>
    </source>
</evidence>
<keyword evidence="6 10" id="KW-0418">Kinase</keyword>
<gene>
    <name evidence="10" type="ORF">AVDCRST_MAG84-3352</name>
</gene>
<dbReference type="EC" id="2.7.6.3" evidence="3"/>
<keyword evidence="4 10" id="KW-0808">Transferase</keyword>
<organism evidence="10">
    <name type="scientific">uncultured Microcoleus sp</name>
    <dbReference type="NCBI Taxonomy" id="259945"/>
    <lineage>
        <taxon>Bacteria</taxon>
        <taxon>Bacillati</taxon>
        <taxon>Cyanobacteriota</taxon>
        <taxon>Cyanophyceae</taxon>
        <taxon>Oscillatoriophycideae</taxon>
        <taxon>Oscillatoriales</taxon>
        <taxon>Microcoleaceae</taxon>
        <taxon>Microcoleus</taxon>
        <taxon>environmental samples</taxon>
    </lineage>
</organism>